<feature type="domain" description="ABC transmembrane type-1" evidence="7">
    <location>
        <begin position="168"/>
        <end position="365"/>
    </location>
</feature>
<evidence type="ECO:0000256" key="5">
    <source>
        <dbReference type="ARBA" id="ARBA00023136"/>
    </source>
</evidence>
<evidence type="ECO:0000313" key="8">
    <source>
        <dbReference type="EMBL" id="KAA2236934.1"/>
    </source>
</evidence>
<feature type="transmembrane region" description="Helical" evidence="6">
    <location>
        <begin position="239"/>
        <end position="259"/>
    </location>
</feature>
<evidence type="ECO:0000313" key="9">
    <source>
        <dbReference type="Proteomes" id="UP000323142"/>
    </source>
</evidence>
<evidence type="ECO:0000256" key="6">
    <source>
        <dbReference type="RuleBase" id="RU363032"/>
    </source>
</evidence>
<feature type="transmembrane region" description="Helical" evidence="6">
    <location>
        <begin position="344"/>
        <end position="366"/>
    </location>
</feature>
<dbReference type="Pfam" id="PF00528">
    <property type="entry name" value="BPD_transp_1"/>
    <property type="match status" value="1"/>
</dbReference>
<dbReference type="GO" id="GO:0031460">
    <property type="term" value="P:glycine betaine transport"/>
    <property type="evidence" value="ECO:0007669"/>
    <property type="project" value="TreeGrafter"/>
</dbReference>
<comment type="similarity">
    <text evidence="6">Belongs to the binding-protein-dependent transport system permease family.</text>
</comment>
<keyword evidence="9" id="KW-1185">Reference proteome</keyword>
<gene>
    <name evidence="8" type="ORF">F0L46_12990</name>
</gene>
<evidence type="ECO:0000256" key="4">
    <source>
        <dbReference type="ARBA" id="ARBA00022989"/>
    </source>
</evidence>
<feature type="transmembrane region" description="Helical" evidence="6">
    <location>
        <begin position="98"/>
        <end position="118"/>
    </location>
</feature>
<proteinExistence type="inferred from homology"/>
<keyword evidence="4 6" id="KW-1133">Transmembrane helix</keyword>
<dbReference type="InterPro" id="IPR035906">
    <property type="entry name" value="MetI-like_sf"/>
</dbReference>
<name>A0A5B2VD80_9HYPH</name>
<dbReference type="GO" id="GO:0005886">
    <property type="term" value="C:plasma membrane"/>
    <property type="evidence" value="ECO:0007669"/>
    <property type="project" value="UniProtKB-SubCell"/>
</dbReference>
<evidence type="ECO:0000256" key="1">
    <source>
        <dbReference type="ARBA" id="ARBA00004651"/>
    </source>
</evidence>
<dbReference type="Gene3D" id="1.10.3720.10">
    <property type="entry name" value="MetI-like"/>
    <property type="match status" value="1"/>
</dbReference>
<evidence type="ECO:0000256" key="2">
    <source>
        <dbReference type="ARBA" id="ARBA00022448"/>
    </source>
</evidence>
<feature type="transmembrane region" description="Helical" evidence="6">
    <location>
        <begin position="309"/>
        <end position="332"/>
    </location>
</feature>
<dbReference type="PANTHER" id="PTHR30177:SF30">
    <property type="entry name" value="GLYCINE BETAINE UPTAKE SYSTEM PERMEASE PROTEIN YEHY"/>
    <property type="match status" value="1"/>
</dbReference>
<feature type="transmembrane region" description="Helical" evidence="6">
    <location>
        <begin position="38"/>
        <end position="57"/>
    </location>
</feature>
<reference evidence="8 9" key="2">
    <citation type="submission" date="2019-09" db="EMBL/GenBank/DDBJ databases">
        <authorList>
            <person name="Jin C."/>
        </authorList>
    </citation>
    <scope>NUCLEOTIDE SEQUENCE [LARGE SCALE GENOMIC DNA]</scope>
    <source>
        <strain evidence="8 9">BN140002</strain>
    </source>
</reference>
<protein>
    <submittedName>
        <fullName evidence="8">ABC transporter permease subunit</fullName>
    </submittedName>
</protein>
<evidence type="ECO:0000256" key="3">
    <source>
        <dbReference type="ARBA" id="ARBA00022692"/>
    </source>
</evidence>
<dbReference type="Proteomes" id="UP000323142">
    <property type="component" value="Unassembled WGS sequence"/>
</dbReference>
<comment type="caution">
    <text evidence="8">The sequence shown here is derived from an EMBL/GenBank/DDBJ whole genome shotgun (WGS) entry which is preliminary data.</text>
</comment>
<keyword evidence="2 6" id="KW-0813">Transport</keyword>
<reference evidence="8 9" key="1">
    <citation type="submission" date="2019-09" db="EMBL/GenBank/DDBJ databases">
        <title>Salinarimonas rosea gen. nov., sp. nov., a new member of the a-2 subgroup of the Proteobacteria.</title>
        <authorList>
            <person name="Liu J."/>
        </authorList>
    </citation>
    <scope>NUCLEOTIDE SEQUENCE [LARGE SCALE GENOMIC DNA]</scope>
    <source>
        <strain evidence="8 9">BN140002</strain>
    </source>
</reference>
<dbReference type="InterPro" id="IPR000515">
    <property type="entry name" value="MetI-like"/>
</dbReference>
<dbReference type="OrthoDB" id="9801163at2"/>
<dbReference type="GO" id="GO:0055085">
    <property type="term" value="P:transmembrane transport"/>
    <property type="evidence" value="ECO:0007669"/>
    <property type="project" value="InterPro"/>
</dbReference>
<dbReference type="InterPro" id="IPR051204">
    <property type="entry name" value="ABC_transp_perm/SBD"/>
</dbReference>
<feature type="transmembrane region" description="Helical" evidence="6">
    <location>
        <begin position="130"/>
        <end position="152"/>
    </location>
</feature>
<feature type="transmembrane region" description="Helical" evidence="6">
    <location>
        <begin position="206"/>
        <end position="233"/>
    </location>
</feature>
<dbReference type="PROSITE" id="PS50928">
    <property type="entry name" value="ABC_TM1"/>
    <property type="match status" value="1"/>
</dbReference>
<feature type="transmembrane region" description="Helical" evidence="6">
    <location>
        <begin position="64"/>
        <end position="86"/>
    </location>
</feature>
<accession>A0A5B2VD80</accession>
<dbReference type="AlphaFoldDB" id="A0A5B2VD80"/>
<keyword evidence="5 6" id="KW-0472">Membrane</keyword>
<dbReference type="SUPFAM" id="SSF161098">
    <property type="entry name" value="MetI-like"/>
    <property type="match status" value="1"/>
</dbReference>
<evidence type="ECO:0000259" key="7">
    <source>
        <dbReference type="PROSITE" id="PS50928"/>
    </source>
</evidence>
<organism evidence="8 9">
    <name type="scientific">Salinarimonas soli</name>
    <dbReference type="NCBI Taxonomy" id="1638099"/>
    <lineage>
        <taxon>Bacteria</taxon>
        <taxon>Pseudomonadati</taxon>
        <taxon>Pseudomonadota</taxon>
        <taxon>Alphaproteobacteria</taxon>
        <taxon>Hyphomicrobiales</taxon>
        <taxon>Salinarimonadaceae</taxon>
        <taxon>Salinarimonas</taxon>
    </lineage>
</organism>
<feature type="transmembrane region" description="Helical" evidence="6">
    <location>
        <begin position="172"/>
        <end position="194"/>
    </location>
</feature>
<dbReference type="PANTHER" id="PTHR30177">
    <property type="entry name" value="GLYCINE BETAINE/L-PROLINE TRANSPORT SYSTEM PERMEASE PROTEIN PROW"/>
    <property type="match status" value="1"/>
</dbReference>
<comment type="subcellular location">
    <subcellularLocation>
        <location evidence="1 6">Cell membrane</location>
        <topology evidence="1 6">Multi-pass membrane protein</topology>
    </subcellularLocation>
</comment>
<dbReference type="EMBL" id="VUOA01000022">
    <property type="protein sequence ID" value="KAA2236934.1"/>
    <property type="molecule type" value="Genomic_DNA"/>
</dbReference>
<sequence length="377" mass="37119">MRAAAVALAVGSLLGGAWLDIAPNRLLPGRPALAVDLLGAWAFLPVALAAAAALLAGRRGAWRWLALALAGAALLAAAWLTGSAAAGALAGRGPAARAMLGAGFWGAASGLLLLALAIAAEIPSRRAAPLIGAALAIGLVTLGLSGALDALSPVVEARARGDRIAVALVEHLRLAGTALLLALGLAVPLAWAAFRSRAAAQAADAALGLVQVVPAIALFALLIPLLSLVLGAVPALRGLGLSALGATPALVGVALYAALPLFRALLAGLTQTDPAAVDAARAMGMSEARIVAEIRLPLGLPLFFGGLRVAAVQTIGLVTLGGLVGAGGLGAVVFEAMSQFAPDLILVAAAPVVALAMAADGALLGLERLVRRLEGLA</sequence>
<keyword evidence="3 6" id="KW-0812">Transmembrane</keyword>